<reference evidence="3 4" key="1">
    <citation type="submission" date="2020-10" db="EMBL/GenBank/DDBJ databases">
        <title>Aquamicrobium zhengzhouensis sp. nov., a exopolysaccharide producing bacterium isolated from farmland soil.</title>
        <authorList>
            <person name="Wang X."/>
        </authorList>
    </citation>
    <scope>NUCLEOTIDE SEQUENCE [LARGE SCALE GENOMIC DNA]</scope>
    <source>
        <strain evidence="4">cd-1</strain>
    </source>
</reference>
<evidence type="ECO:0000256" key="1">
    <source>
        <dbReference type="SAM" id="MobiDB-lite"/>
    </source>
</evidence>
<dbReference type="RefSeq" id="WP_198476276.1">
    <property type="nucleotide sequence ID" value="NZ_JADGMQ010000005.1"/>
</dbReference>
<sequence length="456" mass="48901">MPVLLNAGPRLRVVYSLLAYSMMSAAAPAHAADRWIAHNPESRATFSIGDHGAVASGELSCKEQAWTMSLALTETLEAGEAEAELRIDGTPYSARARIDEKGVSLRVQRQLLEPLMGGLNLAISFKGDLRDKIDDFDVSLIGSRRAIRAAQAACSSLDMSDYEGIKFRSDAKSLALGRELRGADIEAFTYATTARPKVETARVDLEKDREIVFTRLCGSRWYYGASGCNITAFAQFPAEAVGESDQQEAVWRAVYDSENAQLFIDPEAGIDGLPDIVSFPTRMDDDPKIWRWDGAHYRFKAVFGEPEAVEPEPQETDTPVSVETQPQSEPAEAKPAPAATADQPAPKSDPSGSAAVDKDDKKSEPAAAAAKSDGDAFLENPAEELKEQPVPGETAAPTTEPADKARGDAVSDPDATGNPEPKEEAEPSASDPVTPLPDAEVEVPEEAEPSPQSTQG</sequence>
<organism evidence="3 4">
    <name type="scientific">Aquamicrobium zhengzhouense</name>
    <dbReference type="NCBI Taxonomy" id="2781738"/>
    <lineage>
        <taxon>Bacteria</taxon>
        <taxon>Pseudomonadati</taxon>
        <taxon>Pseudomonadota</taxon>
        <taxon>Alphaproteobacteria</taxon>
        <taxon>Hyphomicrobiales</taxon>
        <taxon>Phyllobacteriaceae</taxon>
        <taxon>Aquamicrobium</taxon>
    </lineage>
</organism>
<protein>
    <submittedName>
        <fullName evidence="3">Uncharacterized protein</fullName>
    </submittedName>
</protein>
<feature type="chain" id="PRO_5047134333" evidence="2">
    <location>
        <begin position="32"/>
        <end position="456"/>
    </location>
</feature>
<comment type="caution">
    <text evidence="3">The sequence shown here is derived from an EMBL/GenBank/DDBJ whole genome shotgun (WGS) entry which is preliminary data.</text>
</comment>
<accession>A0ABS0SDK7</accession>
<feature type="signal peptide" evidence="2">
    <location>
        <begin position="1"/>
        <end position="31"/>
    </location>
</feature>
<dbReference type="Proteomes" id="UP000601789">
    <property type="component" value="Unassembled WGS sequence"/>
</dbReference>
<dbReference type="EMBL" id="JADGMQ010000005">
    <property type="protein sequence ID" value="MBI1620859.1"/>
    <property type="molecule type" value="Genomic_DNA"/>
</dbReference>
<evidence type="ECO:0000313" key="4">
    <source>
        <dbReference type="Proteomes" id="UP000601789"/>
    </source>
</evidence>
<feature type="compositionally biased region" description="Acidic residues" evidence="1">
    <location>
        <begin position="439"/>
        <end position="448"/>
    </location>
</feature>
<name>A0ABS0SDK7_9HYPH</name>
<gene>
    <name evidence="3" type="ORF">IOD40_09325</name>
</gene>
<evidence type="ECO:0000256" key="2">
    <source>
        <dbReference type="SAM" id="SignalP"/>
    </source>
</evidence>
<proteinExistence type="predicted"/>
<evidence type="ECO:0000313" key="3">
    <source>
        <dbReference type="EMBL" id="MBI1620859.1"/>
    </source>
</evidence>
<keyword evidence="2" id="KW-0732">Signal</keyword>
<feature type="compositionally biased region" description="Low complexity" evidence="1">
    <location>
        <begin position="325"/>
        <end position="346"/>
    </location>
</feature>
<feature type="region of interest" description="Disordered" evidence="1">
    <location>
        <begin position="304"/>
        <end position="456"/>
    </location>
</feature>
<keyword evidence="4" id="KW-1185">Reference proteome</keyword>